<accession>A0ACC0XGT8</accession>
<evidence type="ECO:0000313" key="1">
    <source>
        <dbReference type="EMBL" id="KAJ0016866.1"/>
    </source>
</evidence>
<name>A0ACC0XGT8_9ROSI</name>
<comment type="caution">
    <text evidence="1">The sequence shown here is derived from an EMBL/GenBank/DDBJ whole genome shotgun (WGS) entry which is preliminary data.</text>
</comment>
<evidence type="ECO:0000313" key="2">
    <source>
        <dbReference type="Proteomes" id="UP001163603"/>
    </source>
</evidence>
<dbReference type="EMBL" id="CM047747">
    <property type="protein sequence ID" value="KAJ0016866.1"/>
    <property type="molecule type" value="Genomic_DNA"/>
</dbReference>
<sequence length="264" mass="29128">MGDHQIVIGRLTPNATSTESTHEQRQPSVHLLSRENSNLYLNNCVPLYKAALKGDWTTAKKLLDKDPTMLRASITKGQETVLHIAAGAKQTRFVEELIKSMQPEDLTLSDQNGSTAFCCAAAAGATEIARIMLKKNPSLLTIRGSENMMPVFLAALLAQGEMSSFLYDELSQAQHVFNWDDKVALFFTCLTNGLYDLALKMLKDGPDLALARDRNCETALHDLARKPSIFPNKNQDSTKFTALILSPRINEVESQQGFPINSSS</sequence>
<gene>
    <name evidence="1" type="ORF">Pint_12145</name>
</gene>
<protein>
    <submittedName>
        <fullName evidence="1">Uncharacterized protein</fullName>
    </submittedName>
</protein>
<keyword evidence="2" id="KW-1185">Reference proteome</keyword>
<dbReference type="Proteomes" id="UP001163603">
    <property type="component" value="Chromosome 12"/>
</dbReference>
<organism evidence="1 2">
    <name type="scientific">Pistacia integerrima</name>
    <dbReference type="NCBI Taxonomy" id="434235"/>
    <lineage>
        <taxon>Eukaryota</taxon>
        <taxon>Viridiplantae</taxon>
        <taxon>Streptophyta</taxon>
        <taxon>Embryophyta</taxon>
        <taxon>Tracheophyta</taxon>
        <taxon>Spermatophyta</taxon>
        <taxon>Magnoliopsida</taxon>
        <taxon>eudicotyledons</taxon>
        <taxon>Gunneridae</taxon>
        <taxon>Pentapetalae</taxon>
        <taxon>rosids</taxon>
        <taxon>malvids</taxon>
        <taxon>Sapindales</taxon>
        <taxon>Anacardiaceae</taxon>
        <taxon>Pistacia</taxon>
    </lineage>
</organism>
<reference evidence="2" key="1">
    <citation type="journal article" date="2023" name="G3 (Bethesda)">
        <title>Genome assembly and association tests identify interacting loci associated with vigor, precocity, and sex in interspecific pistachio rootstocks.</title>
        <authorList>
            <person name="Palmer W."/>
            <person name="Jacygrad E."/>
            <person name="Sagayaradj S."/>
            <person name="Cavanaugh K."/>
            <person name="Han R."/>
            <person name="Bertier L."/>
            <person name="Beede B."/>
            <person name="Kafkas S."/>
            <person name="Golino D."/>
            <person name="Preece J."/>
            <person name="Michelmore R."/>
        </authorList>
    </citation>
    <scope>NUCLEOTIDE SEQUENCE [LARGE SCALE GENOMIC DNA]</scope>
</reference>
<proteinExistence type="predicted"/>